<keyword evidence="2 3" id="KW-0539">Nucleus</keyword>
<protein>
    <recommendedName>
        <fullName evidence="5">Homeobox domain-containing protein</fullName>
    </recommendedName>
</protein>
<name>A0A9P9YVW9_9MUSC</name>
<dbReference type="GO" id="GO:0000981">
    <property type="term" value="F:DNA-binding transcription factor activity, RNA polymerase II-specific"/>
    <property type="evidence" value="ECO:0007669"/>
    <property type="project" value="TreeGrafter"/>
</dbReference>
<dbReference type="GO" id="GO:0000978">
    <property type="term" value="F:RNA polymerase II cis-regulatory region sequence-specific DNA binding"/>
    <property type="evidence" value="ECO:0007669"/>
    <property type="project" value="TreeGrafter"/>
</dbReference>
<dbReference type="InterPro" id="IPR001356">
    <property type="entry name" value="HD"/>
</dbReference>
<evidence type="ECO:0000313" key="6">
    <source>
        <dbReference type="EMBL" id="KAI8043858.1"/>
    </source>
</evidence>
<dbReference type="PANTHER" id="PTHR24340:SF70">
    <property type="entry name" value="NK7.1, ISOFORM A"/>
    <property type="match status" value="1"/>
</dbReference>
<dbReference type="InterPro" id="IPR009057">
    <property type="entry name" value="Homeodomain-like_sf"/>
</dbReference>
<gene>
    <name evidence="6" type="ORF">M5D96_000001</name>
</gene>
<dbReference type="InterPro" id="IPR050394">
    <property type="entry name" value="Homeobox_NK-like"/>
</dbReference>
<dbReference type="PANTHER" id="PTHR24340">
    <property type="entry name" value="HOMEOBOX PROTEIN NKX"/>
    <property type="match status" value="1"/>
</dbReference>
<dbReference type="GO" id="GO:0005634">
    <property type="term" value="C:nucleus"/>
    <property type="evidence" value="ECO:0007669"/>
    <property type="project" value="UniProtKB-SubCell"/>
</dbReference>
<comment type="subcellular location">
    <subcellularLocation>
        <location evidence="1 2 3">Nucleus</location>
    </subcellularLocation>
</comment>
<evidence type="ECO:0000313" key="7">
    <source>
        <dbReference type="Proteomes" id="UP001059596"/>
    </source>
</evidence>
<dbReference type="SUPFAM" id="SSF46689">
    <property type="entry name" value="Homeodomain-like"/>
    <property type="match status" value="1"/>
</dbReference>
<comment type="caution">
    <text evidence="6">The sequence shown here is derived from an EMBL/GenBank/DDBJ whole genome shotgun (WGS) entry which is preliminary data.</text>
</comment>
<feature type="region of interest" description="Disordered" evidence="4">
    <location>
        <begin position="1"/>
        <end position="58"/>
    </location>
</feature>
<reference evidence="6" key="1">
    <citation type="journal article" date="2023" name="Genome Biol. Evol.">
        <title>Long-read-based Genome Assembly of Drosophila gunungcola Reveals Fewer Chemosensory Genes in Flower-breeding Species.</title>
        <authorList>
            <person name="Negi A."/>
            <person name="Liao B.Y."/>
            <person name="Yeh S.D."/>
        </authorList>
    </citation>
    <scope>NUCLEOTIDE SEQUENCE</scope>
    <source>
        <strain evidence="6">Sukarami</strain>
    </source>
</reference>
<keyword evidence="7" id="KW-1185">Reference proteome</keyword>
<organism evidence="6 7">
    <name type="scientific">Drosophila gunungcola</name>
    <name type="common">fruit fly</name>
    <dbReference type="NCBI Taxonomy" id="103775"/>
    <lineage>
        <taxon>Eukaryota</taxon>
        <taxon>Metazoa</taxon>
        <taxon>Ecdysozoa</taxon>
        <taxon>Arthropoda</taxon>
        <taxon>Hexapoda</taxon>
        <taxon>Insecta</taxon>
        <taxon>Pterygota</taxon>
        <taxon>Neoptera</taxon>
        <taxon>Endopterygota</taxon>
        <taxon>Diptera</taxon>
        <taxon>Brachycera</taxon>
        <taxon>Muscomorpha</taxon>
        <taxon>Ephydroidea</taxon>
        <taxon>Drosophilidae</taxon>
        <taxon>Drosophila</taxon>
        <taxon>Sophophora</taxon>
    </lineage>
</organism>
<keyword evidence="2 3" id="KW-0371">Homeobox</keyword>
<dbReference type="Gene3D" id="1.10.10.60">
    <property type="entry name" value="Homeodomain-like"/>
    <property type="match status" value="1"/>
</dbReference>
<dbReference type="PROSITE" id="PS50071">
    <property type="entry name" value="HOMEOBOX_2"/>
    <property type="match status" value="1"/>
</dbReference>
<keyword evidence="2 3" id="KW-0238">DNA-binding</keyword>
<feature type="compositionally biased region" description="Basic and acidic residues" evidence="4">
    <location>
        <begin position="1"/>
        <end position="13"/>
    </location>
</feature>
<evidence type="ECO:0000259" key="5">
    <source>
        <dbReference type="PROSITE" id="PS50071"/>
    </source>
</evidence>
<dbReference type="CDD" id="cd00086">
    <property type="entry name" value="homeodomain"/>
    <property type="match status" value="1"/>
</dbReference>
<accession>A0A9P9YVW9</accession>
<sequence>MGISVVKKDRPEGAFDLTGPVMSPNSILKPYQDMPPMRSASISMSDASEEDSAAIAGATSAAAATAAATVTAATPLDQPLNLCVARKSRDSNNSPMPATKQSHILGKSAAKKESSGKPAAKKKKLTPTNTATVPLPPDISPTGSSDSLMRDKVMAANNSNSSPGSNANPQQLSNANSTLETTEDDSDSGSTDARRKKKARTTFTGRQIFELEKQFEVKKYLSSSERTEMAKLLMVTETQVRSYLIKLFPKL</sequence>
<dbReference type="GO" id="GO:0030154">
    <property type="term" value="P:cell differentiation"/>
    <property type="evidence" value="ECO:0007669"/>
    <property type="project" value="TreeGrafter"/>
</dbReference>
<feature type="region of interest" description="Disordered" evidence="4">
    <location>
        <begin position="84"/>
        <end position="200"/>
    </location>
</feature>
<proteinExistence type="predicted"/>
<evidence type="ECO:0000256" key="4">
    <source>
        <dbReference type="SAM" id="MobiDB-lite"/>
    </source>
</evidence>
<dbReference type="SMART" id="SM00389">
    <property type="entry name" value="HOX"/>
    <property type="match status" value="1"/>
</dbReference>
<dbReference type="EMBL" id="JAMKOV010000001">
    <property type="protein sequence ID" value="KAI8043858.1"/>
    <property type="molecule type" value="Genomic_DNA"/>
</dbReference>
<evidence type="ECO:0000256" key="1">
    <source>
        <dbReference type="ARBA" id="ARBA00004123"/>
    </source>
</evidence>
<dbReference type="Pfam" id="PF00046">
    <property type="entry name" value="Homeodomain"/>
    <property type="match status" value="1"/>
</dbReference>
<dbReference type="Proteomes" id="UP001059596">
    <property type="component" value="Chromosome 3R"/>
</dbReference>
<evidence type="ECO:0000256" key="2">
    <source>
        <dbReference type="PROSITE-ProRule" id="PRU00108"/>
    </source>
</evidence>
<feature type="compositionally biased region" description="Polar residues" evidence="4">
    <location>
        <begin position="91"/>
        <end position="102"/>
    </location>
</feature>
<evidence type="ECO:0000256" key="3">
    <source>
        <dbReference type="RuleBase" id="RU000682"/>
    </source>
</evidence>
<feature type="domain" description="Homeobox" evidence="5">
    <location>
        <begin position="194"/>
        <end position="251"/>
    </location>
</feature>
<dbReference type="AlphaFoldDB" id="A0A9P9YVW9"/>
<feature type="compositionally biased region" description="Low complexity" evidence="4">
    <location>
        <begin position="155"/>
        <end position="169"/>
    </location>
</feature>